<dbReference type="GO" id="GO:0005634">
    <property type="term" value="C:nucleus"/>
    <property type="evidence" value="ECO:0007669"/>
    <property type="project" value="UniProtKB-SubCell"/>
</dbReference>
<dbReference type="GO" id="GO:0010017">
    <property type="term" value="P:red or far-red light signaling pathway"/>
    <property type="evidence" value="ECO:0007669"/>
    <property type="project" value="UniProtKB-ARBA"/>
</dbReference>
<dbReference type="Pfam" id="PF06203">
    <property type="entry name" value="CCT"/>
    <property type="match status" value="1"/>
</dbReference>
<name>A0ABD3SMW7_9LAMI</name>
<evidence type="ECO:0000256" key="3">
    <source>
        <dbReference type="ARBA" id="ARBA00023012"/>
    </source>
</evidence>
<proteinExistence type="inferred from homology"/>
<dbReference type="PANTHER" id="PTHR43874">
    <property type="entry name" value="TWO-COMPONENT RESPONSE REGULATOR"/>
    <property type="match status" value="1"/>
</dbReference>
<dbReference type="Gene3D" id="3.40.50.2300">
    <property type="match status" value="1"/>
</dbReference>
<dbReference type="GO" id="GO:0000160">
    <property type="term" value="P:phosphorelay signal transduction system"/>
    <property type="evidence" value="ECO:0007669"/>
    <property type="project" value="UniProtKB-KW"/>
</dbReference>
<dbReference type="InterPro" id="IPR001789">
    <property type="entry name" value="Sig_transdc_resp-reg_receiver"/>
</dbReference>
<feature type="domain" description="CCT" evidence="12">
    <location>
        <begin position="703"/>
        <end position="745"/>
    </location>
</feature>
<dbReference type="PANTHER" id="PTHR43874:SF125">
    <property type="entry name" value="TWO-COMPONENT RESPONSE REGULATOR-LIKE APRR7"/>
    <property type="match status" value="1"/>
</dbReference>
<dbReference type="CDD" id="cd17582">
    <property type="entry name" value="psREC_PRR"/>
    <property type="match status" value="1"/>
</dbReference>
<dbReference type="GO" id="GO:0045892">
    <property type="term" value="P:negative regulation of DNA-templated transcription"/>
    <property type="evidence" value="ECO:0007669"/>
    <property type="project" value="UniProtKB-ARBA"/>
</dbReference>
<keyword evidence="4" id="KW-0805">Transcription regulation</keyword>
<evidence type="ECO:0000313" key="14">
    <source>
        <dbReference type="Proteomes" id="UP001634393"/>
    </source>
</evidence>
<feature type="compositionally biased region" description="Low complexity" evidence="10">
    <location>
        <begin position="678"/>
        <end position="688"/>
    </location>
</feature>
<evidence type="ECO:0000256" key="8">
    <source>
        <dbReference type="PROSITE-ProRule" id="PRU00169"/>
    </source>
</evidence>
<evidence type="ECO:0000256" key="4">
    <source>
        <dbReference type="ARBA" id="ARBA00023015"/>
    </source>
</evidence>
<comment type="similarity">
    <text evidence="2">Belongs to the ARR-like family.</text>
</comment>
<evidence type="ECO:0000256" key="1">
    <source>
        <dbReference type="ARBA" id="ARBA00004123"/>
    </source>
</evidence>
<organism evidence="13 14">
    <name type="scientific">Penstemon smallii</name>
    <dbReference type="NCBI Taxonomy" id="265156"/>
    <lineage>
        <taxon>Eukaryota</taxon>
        <taxon>Viridiplantae</taxon>
        <taxon>Streptophyta</taxon>
        <taxon>Embryophyta</taxon>
        <taxon>Tracheophyta</taxon>
        <taxon>Spermatophyta</taxon>
        <taxon>Magnoliopsida</taxon>
        <taxon>eudicotyledons</taxon>
        <taxon>Gunneridae</taxon>
        <taxon>Pentapetalae</taxon>
        <taxon>asterids</taxon>
        <taxon>lamiids</taxon>
        <taxon>Lamiales</taxon>
        <taxon>Plantaginaceae</taxon>
        <taxon>Cheloneae</taxon>
        <taxon>Penstemon</taxon>
    </lineage>
</organism>
<keyword evidence="5" id="KW-0090">Biological rhythms</keyword>
<evidence type="ECO:0000259" key="12">
    <source>
        <dbReference type="PROSITE" id="PS51017"/>
    </source>
</evidence>
<dbReference type="Pfam" id="PF00072">
    <property type="entry name" value="Response_reg"/>
    <property type="match status" value="1"/>
</dbReference>
<feature type="compositionally biased region" description="Polar residues" evidence="10">
    <location>
        <begin position="216"/>
        <end position="233"/>
    </location>
</feature>
<dbReference type="InterPro" id="IPR010402">
    <property type="entry name" value="CCT_domain"/>
</dbReference>
<keyword evidence="6" id="KW-0804">Transcription</keyword>
<feature type="region of interest" description="Disordered" evidence="10">
    <location>
        <begin position="728"/>
        <end position="747"/>
    </location>
</feature>
<dbReference type="Proteomes" id="UP001634393">
    <property type="component" value="Unassembled WGS sequence"/>
</dbReference>
<dbReference type="InterPro" id="IPR045279">
    <property type="entry name" value="ARR-like"/>
</dbReference>
<evidence type="ECO:0000256" key="7">
    <source>
        <dbReference type="ARBA" id="ARBA00023242"/>
    </source>
</evidence>
<dbReference type="InterPro" id="IPR011006">
    <property type="entry name" value="CheY-like_superfamily"/>
</dbReference>
<evidence type="ECO:0000256" key="6">
    <source>
        <dbReference type="ARBA" id="ARBA00023163"/>
    </source>
</evidence>
<evidence type="ECO:0008006" key="15">
    <source>
        <dbReference type="Google" id="ProtNLM"/>
    </source>
</evidence>
<dbReference type="PROSITE" id="PS50110">
    <property type="entry name" value="RESPONSE_REGULATORY"/>
    <property type="match status" value="1"/>
</dbReference>
<dbReference type="EMBL" id="JBJXBP010000006">
    <property type="protein sequence ID" value="KAL3825939.1"/>
    <property type="molecule type" value="Genomic_DNA"/>
</dbReference>
<evidence type="ECO:0000256" key="10">
    <source>
        <dbReference type="SAM" id="MobiDB-lite"/>
    </source>
</evidence>
<feature type="compositionally biased region" description="Polar residues" evidence="10">
    <location>
        <begin position="640"/>
        <end position="650"/>
    </location>
</feature>
<feature type="domain" description="Response regulatory" evidence="11">
    <location>
        <begin position="83"/>
        <end position="201"/>
    </location>
</feature>
<keyword evidence="14" id="KW-1185">Reference proteome</keyword>
<evidence type="ECO:0000256" key="5">
    <source>
        <dbReference type="ARBA" id="ARBA00023108"/>
    </source>
</evidence>
<evidence type="ECO:0000313" key="13">
    <source>
        <dbReference type="EMBL" id="KAL3825939.1"/>
    </source>
</evidence>
<comment type="caution">
    <text evidence="8">Lacks conserved residue(s) required for the propagation of feature annotation.</text>
</comment>
<dbReference type="SMART" id="SM00448">
    <property type="entry name" value="REC"/>
    <property type="match status" value="1"/>
</dbReference>
<evidence type="ECO:0000256" key="2">
    <source>
        <dbReference type="ARBA" id="ARBA00010330"/>
    </source>
</evidence>
<feature type="compositionally biased region" description="Low complexity" evidence="10">
    <location>
        <begin position="206"/>
        <end position="215"/>
    </location>
</feature>
<dbReference type="FunFam" id="3.40.50.2300:FF:000214">
    <property type="entry name" value="Two-component response regulator-like PRR37"/>
    <property type="match status" value="1"/>
</dbReference>
<protein>
    <recommendedName>
        <fullName evidence="15">Two-component response regulator-like APRR7</fullName>
    </recommendedName>
</protein>
<dbReference type="PROSITE" id="PS51017">
    <property type="entry name" value="CCT"/>
    <property type="match status" value="1"/>
</dbReference>
<comment type="subcellular location">
    <subcellularLocation>
        <location evidence="1 9">Nucleus</location>
    </subcellularLocation>
</comment>
<dbReference type="SUPFAM" id="SSF52172">
    <property type="entry name" value="CheY-like"/>
    <property type="match status" value="1"/>
</dbReference>
<dbReference type="GO" id="GO:0007623">
    <property type="term" value="P:circadian rhythm"/>
    <property type="evidence" value="ECO:0007669"/>
    <property type="project" value="UniProtKB-ARBA"/>
</dbReference>
<gene>
    <name evidence="13" type="ORF">ACJIZ3_021968</name>
</gene>
<keyword evidence="3" id="KW-0902">Two-component regulatory system</keyword>
<feature type="compositionally biased region" description="Polar residues" evidence="10">
    <location>
        <begin position="657"/>
        <end position="668"/>
    </location>
</feature>
<feature type="region of interest" description="Disordered" evidence="10">
    <location>
        <begin position="206"/>
        <end position="260"/>
    </location>
</feature>
<keyword evidence="7 9" id="KW-0539">Nucleus</keyword>
<feature type="region of interest" description="Disordered" evidence="10">
    <location>
        <begin position="630"/>
        <end position="700"/>
    </location>
</feature>
<evidence type="ECO:0000259" key="11">
    <source>
        <dbReference type="PROSITE" id="PS50110"/>
    </source>
</evidence>
<accession>A0ABD3SMW7</accession>
<dbReference type="AlphaFoldDB" id="A0ABD3SMW7"/>
<reference evidence="13 14" key="1">
    <citation type="submission" date="2024-12" db="EMBL/GenBank/DDBJ databases">
        <title>The unique morphological basis and parallel evolutionary history of personate flowers in Penstemon.</title>
        <authorList>
            <person name="Depatie T.H."/>
            <person name="Wessinger C.A."/>
        </authorList>
    </citation>
    <scope>NUCLEOTIDE SEQUENCE [LARGE SCALE GENOMIC DNA]</scope>
    <source>
        <strain evidence="13">WTNN_2</strain>
        <tissue evidence="13">Leaf</tissue>
    </source>
</reference>
<sequence>MNFNASGEKDSLDEDKRFKDGVLGQRQIIPVNELKIDAANEVEKAGAGSRLQVPSILQVQQQQKKPQGTVVCWERFLPVRSIRVLIVENDDSTRHIVAALLRNCNYEVMVAANGLQAWKILEELTNHIDLVLTEVVMPYLPGIPLLNKIMSHKSRKNIPVIMMSSHDSMGLVFKCLSNGAVDFLVKPIRKNELKNLWQHVWRRCHSSSGSGSESGTQTHKSVKSKISQNSDNSVSDDRENDGNDGLHVGDGSDGGSGAQNSWTMQAVEVDSSQTESPMDQVSECADSTCAQVIRSNAENSGYKRVHISIARGSHEHTQTDSVPESKEFDTLITRNVEPKSENPVEIPVALIDSKLKSMAEFDCNAIITQVEIGQPNFTGEFLIPVHKGDSEEMTNNLINGREVESTRYVANISGNNNNATVDSRAPNYEHTLKRLRGVQDTWGSVQDDRYVVRRSEQSAFSRYNTSSNILKAPPNGIICSSSKIDNCVNIPKRESVGDLQARSADCLVYLSSNGLNNNLDNKLPTHRSIMIDESEATLTTNLHPSPSRTLKNDLRYTQTQVSLHPHSDMQTTNLSPETGSQQELLVQQPYHHKYHNHKHFHNLEQHSSSSNHGEVSLKMLAEDSPYCGSKNDISGRMDGNQKNYSLNRNASGRIYGQNGNSNAVNAAETNAKGDVGQAGKSGSEEASGSGSGNREDEDKLARRLAALSKFRQKKKDRCFTKKVRYQNRKRLAEQRPRVRGQFVKYTE</sequence>
<comment type="caution">
    <text evidence="13">The sequence shown here is derived from an EMBL/GenBank/DDBJ whole genome shotgun (WGS) entry which is preliminary data.</text>
</comment>
<evidence type="ECO:0000256" key="9">
    <source>
        <dbReference type="PROSITE-ProRule" id="PRU00357"/>
    </source>
</evidence>